<gene>
    <name evidence="1" type="ORF">ACOLOM_LOCUS11732</name>
</gene>
<evidence type="ECO:0000313" key="1">
    <source>
        <dbReference type="EMBL" id="CAG8732601.1"/>
    </source>
</evidence>
<dbReference type="Proteomes" id="UP000789525">
    <property type="component" value="Unassembled WGS sequence"/>
</dbReference>
<protein>
    <submittedName>
        <fullName evidence="1">11930_t:CDS:1</fullName>
    </submittedName>
</protein>
<sequence length="68" mass="7351">DNSPHPSNLPLLRIQPKRLSTQRSRLSANKTFNSSRSQSKGLSLDTSGYGLGDMITCESPTEATSPAF</sequence>
<name>A0ACA9Q1B7_9GLOM</name>
<keyword evidence="2" id="KW-1185">Reference proteome</keyword>
<reference evidence="1" key="1">
    <citation type="submission" date="2021-06" db="EMBL/GenBank/DDBJ databases">
        <authorList>
            <person name="Kallberg Y."/>
            <person name="Tangrot J."/>
            <person name="Rosling A."/>
        </authorList>
    </citation>
    <scope>NUCLEOTIDE SEQUENCE</scope>
    <source>
        <strain evidence="1">CL356</strain>
    </source>
</reference>
<proteinExistence type="predicted"/>
<organism evidence="1 2">
    <name type="scientific">Acaulospora colombiana</name>
    <dbReference type="NCBI Taxonomy" id="27376"/>
    <lineage>
        <taxon>Eukaryota</taxon>
        <taxon>Fungi</taxon>
        <taxon>Fungi incertae sedis</taxon>
        <taxon>Mucoromycota</taxon>
        <taxon>Glomeromycotina</taxon>
        <taxon>Glomeromycetes</taxon>
        <taxon>Diversisporales</taxon>
        <taxon>Acaulosporaceae</taxon>
        <taxon>Acaulospora</taxon>
    </lineage>
</organism>
<comment type="caution">
    <text evidence="1">The sequence shown here is derived from an EMBL/GenBank/DDBJ whole genome shotgun (WGS) entry which is preliminary data.</text>
</comment>
<evidence type="ECO:0000313" key="2">
    <source>
        <dbReference type="Proteomes" id="UP000789525"/>
    </source>
</evidence>
<feature type="non-terminal residue" evidence="1">
    <location>
        <position position="68"/>
    </location>
</feature>
<feature type="non-terminal residue" evidence="1">
    <location>
        <position position="1"/>
    </location>
</feature>
<accession>A0ACA9Q1B7</accession>
<dbReference type="EMBL" id="CAJVPT010043602">
    <property type="protein sequence ID" value="CAG8732601.1"/>
    <property type="molecule type" value="Genomic_DNA"/>
</dbReference>